<keyword evidence="8" id="KW-0902">Two-component regulatory system</keyword>
<dbReference type="EMBL" id="RCWJ01000002">
    <property type="protein sequence ID" value="RLQ84566.1"/>
    <property type="molecule type" value="Genomic_DNA"/>
</dbReference>
<dbReference type="GO" id="GO:0046983">
    <property type="term" value="F:protein dimerization activity"/>
    <property type="evidence" value="ECO:0007669"/>
    <property type="project" value="InterPro"/>
</dbReference>
<dbReference type="CDD" id="cd16917">
    <property type="entry name" value="HATPase_UhpB-NarQ-NarX-like"/>
    <property type="match status" value="1"/>
</dbReference>
<proteinExistence type="predicted"/>
<evidence type="ECO:0000256" key="8">
    <source>
        <dbReference type="ARBA" id="ARBA00023012"/>
    </source>
</evidence>
<keyword evidence="3" id="KW-0597">Phosphoprotein</keyword>
<evidence type="ECO:0000256" key="5">
    <source>
        <dbReference type="ARBA" id="ARBA00022741"/>
    </source>
</evidence>
<dbReference type="InterPro" id="IPR036890">
    <property type="entry name" value="HATPase_C_sf"/>
</dbReference>
<keyword evidence="7" id="KW-0067">ATP-binding</keyword>
<organism evidence="11 12">
    <name type="scientific">Mycetocola zhadangensis</name>
    <dbReference type="NCBI Taxonomy" id="1164595"/>
    <lineage>
        <taxon>Bacteria</taxon>
        <taxon>Bacillati</taxon>
        <taxon>Actinomycetota</taxon>
        <taxon>Actinomycetes</taxon>
        <taxon>Micrococcales</taxon>
        <taxon>Microbacteriaceae</taxon>
        <taxon>Mycetocola</taxon>
    </lineage>
</organism>
<evidence type="ECO:0000256" key="7">
    <source>
        <dbReference type="ARBA" id="ARBA00022840"/>
    </source>
</evidence>
<dbReference type="PANTHER" id="PTHR24421:SF10">
    <property type="entry name" value="NITRATE_NITRITE SENSOR PROTEIN NARQ"/>
    <property type="match status" value="1"/>
</dbReference>
<accession>A0A3L7J1X5</accession>
<keyword evidence="9" id="KW-0472">Membrane</keyword>
<gene>
    <name evidence="11" type="ORF">D9V28_10380</name>
</gene>
<comment type="caution">
    <text evidence="11">The sequence shown here is derived from an EMBL/GenBank/DDBJ whole genome shotgun (WGS) entry which is preliminary data.</text>
</comment>
<dbReference type="InterPro" id="IPR011712">
    <property type="entry name" value="Sig_transdc_His_kin_sub3_dim/P"/>
</dbReference>
<evidence type="ECO:0000313" key="12">
    <source>
        <dbReference type="Proteomes" id="UP000282460"/>
    </source>
</evidence>
<evidence type="ECO:0000313" key="11">
    <source>
        <dbReference type="EMBL" id="RLQ84566.1"/>
    </source>
</evidence>
<keyword evidence="5" id="KW-0547">Nucleotide-binding</keyword>
<feature type="domain" description="Histidine kinase/HSP90-like ATPase" evidence="10">
    <location>
        <begin position="284"/>
        <end position="378"/>
    </location>
</feature>
<keyword evidence="4" id="KW-0808">Transferase</keyword>
<evidence type="ECO:0000259" key="10">
    <source>
        <dbReference type="SMART" id="SM00387"/>
    </source>
</evidence>
<evidence type="ECO:0000256" key="4">
    <source>
        <dbReference type="ARBA" id="ARBA00022679"/>
    </source>
</evidence>
<comment type="catalytic activity">
    <reaction evidence="1">
        <text>ATP + protein L-histidine = ADP + protein N-phospho-L-histidine.</text>
        <dbReference type="EC" id="2.7.13.3"/>
    </reaction>
</comment>
<feature type="transmembrane region" description="Helical" evidence="9">
    <location>
        <begin position="29"/>
        <end position="49"/>
    </location>
</feature>
<dbReference type="PANTHER" id="PTHR24421">
    <property type="entry name" value="NITRATE/NITRITE SENSOR PROTEIN NARX-RELATED"/>
    <property type="match status" value="1"/>
</dbReference>
<keyword evidence="6 11" id="KW-0418">Kinase</keyword>
<dbReference type="Gene3D" id="3.30.565.10">
    <property type="entry name" value="Histidine kinase-like ATPase, C-terminal domain"/>
    <property type="match status" value="1"/>
</dbReference>
<dbReference type="SMART" id="SM00387">
    <property type="entry name" value="HATPase_c"/>
    <property type="match status" value="1"/>
</dbReference>
<keyword evidence="9" id="KW-1133">Transmembrane helix</keyword>
<reference evidence="11 12" key="1">
    <citation type="submission" date="2018-10" db="EMBL/GenBank/DDBJ databases">
        <authorList>
            <person name="Li J."/>
        </authorList>
    </citation>
    <scope>NUCLEOTIDE SEQUENCE [LARGE SCALE GENOMIC DNA]</scope>
    <source>
        <strain evidence="11 12">ZD1-4</strain>
    </source>
</reference>
<feature type="transmembrane region" description="Helical" evidence="9">
    <location>
        <begin position="101"/>
        <end position="119"/>
    </location>
</feature>
<dbReference type="AlphaFoldDB" id="A0A3L7J1X5"/>
<protein>
    <recommendedName>
        <fullName evidence="2">histidine kinase</fullName>
        <ecNumber evidence="2">2.7.13.3</ecNumber>
    </recommendedName>
</protein>
<dbReference type="Pfam" id="PF02518">
    <property type="entry name" value="HATPase_c"/>
    <property type="match status" value="1"/>
</dbReference>
<feature type="transmembrane region" description="Helical" evidence="9">
    <location>
        <begin position="54"/>
        <end position="71"/>
    </location>
</feature>
<evidence type="ECO:0000256" key="3">
    <source>
        <dbReference type="ARBA" id="ARBA00022553"/>
    </source>
</evidence>
<evidence type="ECO:0000256" key="9">
    <source>
        <dbReference type="SAM" id="Phobius"/>
    </source>
</evidence>
<evidence type="ECO:0000256" key="1">
    <source>
        <dbReference type="ARBA" id="ARBA00000085"/>
    </source>
</evidence>
<dbReference type="EC" id="2.7.13.3" evidence="2"/>
<evidence type="ECO:0000256" key="6">
    <source>
        <dbReference type="ARBA" id="ARBA00022777"/>
    </source>
</evidence>
<dbReference type="GO" id="GO:0005524">
    <property type="term" value="F:ATP binding"/>
    <property type="evidence" value="ECO:0007669"/>
    <property type="project" value="UniProtKB-KW"/>
</dbReference>
<feature type="transmembrane region" description="Helical" evidence="9">
    <location>
        <begin position="125"/>
        <end position="144"/>
    </location>
</feature>
<keyword evidence="12" id="KW-1185">Reference proteome</keyword>
<dbReference type="Proteomes" id="UP000282460">
    <property type="component" value="Unassembled WGS sequence"/>
</dbReference>
<dbReference type="Pfam" id="PF23539">
    <property type="entry name" value="DUF7134"/>
    <property type="match status" value="1"/>
</dbReference>
<sequence>MRTADILIASIYAFPEAVARIVTYVDGSLSPVLNTFALLLGAVTTVALYKRRSAPMTALIITLAVTALFIWNSSSMGPIALTIALYSVAVHHSVRAAWIGLGATAVAVALAGLATAGIATDPADADVISTIIGGLFAVLIGINIGNRKRYIGALVDRAGQLARERDQQAQLAAASERSRIAREMHDIVAHSLSVMIRLADGAEAMVEKDPDASLAAIRNVGSTGRASLAEMRRLLGILRDEENEIAERAPQPTLDELPQLVESYRATGLPATLTVTGVPPVGQGAQVTIYRAVQEALTNALRYASQPSRVDVVLECADGAVTVTVTDDGKAGETPVSEGTGRGLVGMAERAALYGGTVTSGPMSGGGWRVHMTMPETGENP</sequence>
<evidence type="ECO:0000256" key="2">
    <source>
        <dbReference type="ARBA" id="ARBA00012438"/>
    </source>
</evidence>
<dbReference type="Gene3D" id="1.20.5.1930">
    <property type="match status" value="1"/>
</dbReference>
<dbReference type="GO" id="GO:0016020">
    <property type="term" value="C:membrane"/>
    <property type="evidence" value="ECO:0007669"/>
    <property type="project" value="InterPro"/>
</dbReference>
<dbReference type="Pfam" id="PF07730">
    <property type="entry name" value="HisKA_3"/>
    <property type="match status" value="1"/>
</dbReference>
<dbReference type="GO" id="GO:0000155">
    <property type="term" value="F:phosphorelay sensor kinase activity"/>
    <property type="evidence" value="ECO:0007669"/>
    <property type="project" value="InterPro"/>
</dbReference>
<keyword evidence="9" id="KW-0812">Transmembrane</keyword>
<dbReference type="OrthoDB" id="227596at2"/>
<dbReference type="SUPFAM" id="SSF55874">
    <property type="entry name" value="ATPase domain of HSP90 chaperone/DNA topoisomerase II/histidine kinase"/>
    <property type="match status" value="1"/>
</dbReference>
<name>A0A3L7J1X5_9MICO</name>
<dbReference type="InterPro" id="IPR050482">
    <property type="entry name" value="Sensor_HK_TwoCompSys"/>
</dbReference>
<dbReference type="InterPro" id="IPR003594">
    <property type="entry name" value="HATPase_dom"/>
</dbReference>
<dbReference type="InterPro" id="IPR055558">
    <property type="entry name" value="DUF7134"/>
</dbReference>